<dbReference type="OMA" id="RCEPCNM"/>
<evidence type="ECO:0000256" key="5">
    <source>
        <dbReference type="ARBA" id="ARBA00022833"/>
    </source>
</evidence>
<keyword evidence="5 8" id="KW-0862">Zinc</keyword>
<organism evidence="11 12">
    <name type="scientific">Drosophila virilis</name>
    <name type="common">Fruit fly</name>
    <dbReference type="NCBI Taxonomy" id="7244"/>
    <lineage>
        <taxon>Eukaryota</taxon>
        <taxon>Metazoa</taxon>
        <taxon>Ecdysozoa</taxon>
        <taxon>Arthropoda</taxon>
        <taxon>Hexapoda</taxon>
        <taxon>Insecta</taxon>
        <taxon>Pterygota</taxon>
        <taxon>Neoptera</taxon>
        <taxon>Endopterygota</taxon>
        <taxon>Diptera</taxon>
        <taxon>Brachycera</taxon>
        <taxon>Muscomorpha</taxon>
        <taxon>Ephydroidea</taxon>
        <taxon>Drosophilidae</taxon>
        <taxon>Drosophila</taxon>
    </lineage>
</organism>
<dbReference type="eggNOG" id="KOG1721">
    <property type="taxonomic scope" value="Eukaryota"/>
</dbReference>
<dbReference type="FunFam" id="3.30.160.60:FF:000870">
    <property type="entry name" value="zinc finger protein 197 isoform X1"/>
    <property type="match status" value="1"/>
</dbReference>
<keyword evidence="2 8" id="KW-0479">Metal-binding</keyword>
<evidence type="ECO:0000256" key="2">
    <source>
        <dbReference type="ARBA" id="ARBA00022723"/>
    </source>
</evidence>
<proteinExistence type="predicted"/>
<name>B4M5F1_DROVI</name>
<dbReference type="PROSITE" id="PS51915">
    <property type="entry name" value="ZAD"/>
    <property type="match status" value="1"/>
</dbReference>
<evidence type="ECO:0000313" key="12">
    <source>
        <dbReference type="Proteomes" id="UP000008792"/>
    </source>
</evidence>
<comment type="subcellular location">
    <subcellularLocation>
        <location evidence="1">Nucleus</location>
    </subcellularLocation>
</comment>
<dbReference type="PROSITE" id="PS00028">
    <property type="entry name" value="ZINC_FINGER_C2H2_1"/>
    <property type="match status" value="5"/>
</dbReference>
<evidence type="ECO:0000256" key="4">
    <source>
        <dbReference type="ARBA" id="ARBA00022771"/>
    </source>
</evidence>
<dbReference type="SMART" id="SM00355">
    <property type="entry name" value="ZnF_C2H2"/>
    <property type="match status" value="5"/>
</dbReference>
<feature type="binding site" evidence="8">
    <location>
        <position position="62"/>
    </location>
    <ligand>
        <name>Zn(2+)</name>
        <dbReference type="ChEBI" id="CHEBI:29105"/>
    </ligand>
</feature>
<dbReference type="GO" id="GO:0000977">
    <property type="term" value="F:RNA polymerase II transcription regulatory region sequence-specific DNA binding"/>
    <property type="evidence" value="ECO:0007669"/>
    <property type="project" value="TreeGrafter"/>
</dbReference>
<dbReference type="Pfam" id="PF07776">
    <property type="entry name" value="zf-AD"/>
    <property type="match status" value="1"/>
</dbReference>
<dbReference type="GO" id="GO:0008270">
    <property type="term" value="F:zinc ion binding"/>
    <property type="evidence" value="ECO:0007669"/>
    <property type="project" value="UniProtKB-UniRule"/>
</dbReference>
<sequence>MDNEESNLHEVCRVCANKIKDKKRQRHIFNYLRGKLLQNLKLITGVELSMNEGLPKFICDRCYSELDLAIKFRERCIFSQKYLEEMLTKVRKDFVVNTAERELYEDLIDEEQLEYIDEDVQFLEDNDVGNLFDDISAEITEDEVEETGHVEENAEEDQSRSEKRHWVLLEDKRPAKRLRHFFICEECGEYFKNEYDYNEHKEGHLENKESKRFFPCYKCPATFKTRIALKLHRREEHSGERNFKCATCGETFLEHNAKQRHEKAHINERPYPCLECDKIFTSVSELRAHSTIHEMRKFRCEPCNMDFTMRKHLVAHSNTYPHKRTVQQMQDEIDMLYGETEEET</sequence>
<dbReference type="Pfam" id="PF00096">
    <property type="entry name" value="zf-C2H2"/>
    <property type="match status" value="2"/>
</dbReference>
<evidence type="ECO:0000259" key="10">
    <source>
        <dbReference type="PROSITE" id="PS51915"/>
    </source>
</evidence>
<dbReference type="PANTHER" id="PTHR24379">
    <property type="entry name" value="KRAB AND ZINC FINGER DOMAIN-CONTAINING"/>
    <property type="match status" value="1"/>
</dbReference>
<keyword evidence="4 7" id="KW-0863">Zinc-finger</keyword>
<feature type="domain" description="ZAD" evidence="10">
    <location>
        <begin position="10"/>
        <end position="86"/>
    </location>
</feature>
<accession>B4M5F1</accession>
<dbReference type="Proteomes" id="UP000008792">
    <property type="component" value="Unassembled WGS sequence"/>
</dbReference>
<dbReference type="InterPro" id="IPR036236">
    <property type="entry name" value="Znf_C2H2_sf"/>
</dbReference>
<dbReference type="GO" id="GO:0005634">
    <property type="term" value="C:nucleus"/>
    <property type="evidence" value="ECO:0007669"/>
    <property type="project" value="UniProtKB-SubCell"/>
</dbReference>
<keyword evidence="3" id="KW-0677">Repeat</keyword>
<feature type="domain" description="C2H2-type" evidence="9">
    <location>
        <begin position="243"/>
        <end position="270"/>
    </location>
</feature>
<keyword evidence="12" id="KW-1185">Reference proteome</keyword>
<evidence type="ECO:0000256" key="6">
    <source>
        <dbReference type="ARBA" id="ARBA00023242"/>
    </source>
</evidence>
<evidence type="ECO:0008006" key="13">
    <source>
        <dbReference type="Google" id="ProtNLM"/>
    </source>
</evidence>
<feature type="binding site" evidence="8">
    <location>
        <position position="59"/>
    </location>
    <ligand>
        <name>Zn(2+)</name>
        <dbReference type="ChEBI" id="CHEBI:29105"/>
    </ligand>
</feature>
<dbReference type="InParanoid" id="B4M5F1"/>
<dbReference type="PANTHER" id="PTHR24379:SF127">
    <property type="entry name" value="BLOODY FINGERS-RELATED"/>
    <property type="match status" value="1"/>
</dbReference>
<dbReference type="GO" id="GO:0000981">
    <property type="term" value="F:DNA-binding transcription factor activity, RNA polymerase II-specific"/>
    <property type="evidence" value="ECO:0007669"/>
    <property type="project" value="TreeGrafter"/>
</dbReference>
<keyword evidence="6" id="KW-0539">Nucleus</keyword>
<dbReference type="Gene3D" id="3.30.160.60">
    <property type="entry name" value="Classic Zinc Finger"/>
    <property type="match status" value="4"/>
</dbReference>
<dbReference type="SMART" id="SM00868">
    <property type="entry name" value="zf-AD"/>
    <property type="match status" value="1"/>
</dbReference>
<dbReference type="AlphaFoldDB" id="B4M5F1"/>
<feature type="domain" description="C2H2-type" evidence="9">
    <location>
        <begin position="214"/>
        <end position="242"/>
    </location>
</feature>
<evidence type="ECO:0000256" key="7">
    <source>
        <dbReference type="PROSITE-ProRule" id="PRU00042"/>
    </source>
</evidence>
<dbReference type="EMBL" id="CH940652">
    <property type="protein sequence ID" value="EDW59862.1"/>
    <property type="molecule type" value="Genomic_DNA"/>
</dbReference>
<dbReference type="PROSITE" id="PS50157">
    <property type="entry name" value="ZINC_FINGER_C2H2_2"/>
    <property type="match status" value="5"/>
</dbReference>
<evidence type="ECO:0000256" key="1">
    <source>
        <dbReference type="ARBA" id="ARBA00004123"/>
    </source>
</evidence>
<evidence type="ECO:0000259" key="9">
    <source>
        <dbReference type="PROSITE" id="PS50157"/>
    </source>
</evidence>
<dbReference type="SMR" id="B4M5F1"/>
<evidence type="ECO:0000256" key="3">
    <source>
        <dbReference type="ARBA" id="ARBA00022737"/>
    </source>
</evidence>
<evidence type="ECO:0000313" key="11">
    <source>
        <dbReference type="EMBL" id="EDW59862.1"/>
    </source>
</evidence>
<dbReference type="HOGENOM" id="CLU_002678_94_3_1"/>
<feature type="domain" description="C2H2-type" evidence="9">
    <location>
        <begin position="271"/>
        <end position="298"/>
    </location>
</feature>
<dbReference type="STRING" id="7244.B4M5F1"/>
<protein>
    <recommendedName>
        <fullName evidence="13">Protein krueppel</fullName>
    </recommendedName>
</protein>
<dbReference type="Gene3D" id="3.40.1800.20">
    <property type="match status" value="1"/>
</dbReference>
<gene>
    <name evidence="11" type="primary">Dvir\GJ11107</name>
    <name evidence="11" type="ORF">Dvir_GJ11107</name>
</gene>
<dbReference type="InterPro" id="IPR012934">
    <property type="entry name" value="Znf_AD"/>
</dbReference>
<dbReference type="OrthoDB" id="7849674at2759"/>
<dbReference type="KEGG" id="dvi:6632899"/>
<dbReference type="SUPFAM" id="SSF57667">
    <property type="entry name" value="beta-beta-alpha zinc fingers"/>
    <property type="match status" value="3"/>
</dbReference>
<dbReference type="FunCoup" id="B4M5F1">
    <property type="interactions" value="183"/>
</dbReference>
<feature type="binding site" evidence="8">
    <location>
        <position position="15"/>
    </location>
    <ligand>
        <name>Zn(2+)</name>
        <dbReference type="ChEBI" id="CHEBI:29105"/>
    </ligand>
</feature>
<dbReference type="InterPro" id="IPR013087">
    <property type="entry name" value="Znf_C2H2_type"/>
</dbReference>
<feature type="binding site" evidence="8">
    <location>
        <position position="12"/>
    </location>
    <ligand>
        <name>Zn(2+)</name>
        <dbReference type="ChEBI" id="CHEBI:29105"/>
    </ligand>
</feature>
<dbReference type="PhylomeDB" id="B4M5F1"/>
<reference evidence="11 12" key="1">
    <citation type="journal article" date="2007" name="Nature">
        <title>Evolution of genes and genomes on the Drosophila phylogeny.</title>
        <authorList>
            <consortium name="Drosophila 12 Genomes Consortium"/>
            <person name="Clark A.G."/>
            <person name="Eisen M.B."/>
            <person name="Smith D.R."/>
            <person name="Bergman C.M."/>
            <person name="Oliver B."/>
            <person name="Markow T.A."/>
            <person name="Kaufman T.C."/>
            <person name="Kellis M."/>
            <person name="Gelbart W."/>
            <person name="Iyer V.N."/>
            <person name="Pollard D.A."/>
            <person name="Sackton T.B."/>
            <person name="Larracuente A.M."/>
            <person name="Singh N.D."/>
            <person name="Abad J.P."/>
            <person name="Abt D.N."/>
            <person name="Adryan B."/>
            <person name="Aguade M."/>
            <person name="Akashi H."/>
            <person name="Anderson W.W."/>
            <person name="Aquadro C.F."/>
            <person name="Ardell D.H."/>
            <person name="Arguello R."/>
            <person name="Artieri C.G."/>
            <person name="Barbash D.A."/>
            <person name="Barker D."/>
            <person name="Barsanti P."/>
            <person name="Batterham P."/>
            <person name="Batzoglou S."/>
            <person name="Begun D."/>
            <person name="Bhutkar A."/>
            <person name="Blanco E."/>
            <person name="Bosak S.A."/>
            <person name="Bradley R.K."/>
            <person name="Brand A.D."/>
            <person name="Brent M.R."/>
            <person name="Brooks A.N."/>
            <person name="Brown R.H."/>
            <person name="Butlin R.K."/>
            <person name="Caggese C."/>
            <person name="Calvi B.R."/>
            <person name="Bernardo de Carvalho A."/>
            <person name="Caspi A."/>
            <person name="Castrezana S."/>
            <person name="Celniker S.E."/>
            <person name="Chang J.L."/>
            <person name="Chapple C."/>
            <person name="Chatterji S."/>
            <person name="Chinwalla A."/>
            <person name="Civetta A."/>
            <person name="Clifton S.W."/>
            <person name="Comeron J.M."/>
            <person name="Costello J.C."/>
            <person name="Coyne J.A."/>
            <person name="Daub J."/>
            <person name="David R.G."/>
            <person name="Delcher A.L."/>
            <person name="Delehaunty K."/>
            <person name="Do C.B."/>
            <person name="Ebling H."/>
            <person name="Edwards K."/>
            <person name="Eickbush T."/>
            <person name="Evans J.D."/>
            <person name="Filipski A."/>
            <person name="Findeiss S."/>
            <person name="Freyhult E."/>
            <person name="Fulton L."/>
            <person name="Fulton R."/>
            <person name="Garcia A.C."/>
            <person name="Gardiner A."/>
            <person name="Garfield D.A."/>
            <person name="Garvin B.E."/>
            <person name="Gibson G."/>
            <person name="Gilbert D."/>
            <person name="Gnerre S."/>
            <person name="Godfrey J."/>
            <person name="Good R."/>
            <person name="Gotea V."/>
            <person name="Gravely B."/>
            <person name="Greenberg A.J."/>
            <person name="Griffiths-Jones S."/>
            <person name="Gross S."/>
            <person name="Guigo R."/>
            <person name="Gustafson E.A."/>
            <person name="Haerty W."/>
            <person name="Hahn M.W."/>
            <person name="Halligan D.L."/>
            <person name="Halpern A.L."/>
            <person name="Halter G.M."/>
            <person name="Han M.V."/>
            <person name="Heger A."/>
            <person name="Hillier L."/>
            <person name="Hinrichs A.S."/>
            <person name="Holmes I."/>
            <person name="Hoskins R.A."/>
            <person name="Hubisz M.J."/>
            <person name="Hultmark D."/>
            <person name="Huntley M.A."/>
            <person name="Jaffe D.B."/>
            <person name="Jagadeeshan S."/>
            <person name="Jeck W.R."/>
            <person name="Johnson J."/>
            <person name="Jones C.D."/>
            <person name="Jordan W.C."/>
            <person name="Karpen G.H."/>
            <person name="Kataoka E."/>
            <person name="Keightley P.D."/>
            <person name="Kheradpour P."/>
            <person name="Kirkness E.F."/>
            <person name="Koerich L.B."/>
            <person name="Kristiansen K."/>
            <person name="Kudrna D."/>
            <person name="Kulathinal R.J."/>
            <person name="Kumar S."/>
            <person name="Kwok R."/>
            <person name="Lander E."/>
            <person name="Langley C.H."/>
            <person name="Lapoint R."/>
            <person name="Lazzaro B.P."/>
            <person name="Lee S.J."/>
            <person name="Levesque L."/>
            <person name="Li R."/>
            <person name="Lin C.F."/>
            <person name="Lin M.F."/>
            <person name="Lindblad-Toh K."/>
            <person name="Llopart A."/>
            <person name="Long M."/>
            <person name="Low L."/>
            <person name="Lozovsky E."/>
            <person name="Lu J."/>
            <person name="Luo M."/>
            <person name="Machado C.A."/>
            <person name="Makalowski W."/>
            <person name="Marzo M."/>
            <person name="Matsuda M."/>
            <person name="Matzkin L."/>
            <person name="McAllister B."/>
            <person name="McBride C.S."/>
            <person name="McKernan B."/>
            <person name="McKernan K."/>
            <person name="Mendez-Lago M."/>
            <person name="Minx P."/>
            <person name="Mollenhauer M.U."/>
            <person name="Montooth K."/>
            <person name="Mount S.M."/>
            <person name="Mu X."/>
            <person name="Myers E."/>
            <person name="Negre B."/>
            <person name="Newfeld S."/>
            <person name="Nielsen R."/>
            <person name="Noor M.A."/>
            <person name="O'Grady P."/>
            <person name="Pachter L."/>
            <person name="Papaceit M."/>
            <person name="Parisi M.J."/>
            <person name="Parisi M."/>
            <person name="Parts L."/>
            <person name="Pedersen J.S."/>
            <person name="Pesole G."/>
            <person name="Phillippy A.M."/>
            <person name="Ponting C.P."/>
            <person name="Pop M."/>
            <person name="Porcelli D."/>
            <person name="Powell J.R."/>
            <person name="Prohaska S."/>
            <person name="Pruitt K."/>
            <person name="Puig M."/>
            <person name="Quesneville H."/>
            <person name="Ram K.R."/>
            <person name="Rand D."/>
            <person name="Rasmussen M.D."/>
            <person name="Reed L.K."/>
            <person name="Reenan R."/>
            <person name="Reily A."/>
            <person name="Remington K.A."/>
            <person name="Rieger T.T."/>
            <person name="Ritchie M.G."/>
            <person name="Robin C."/>
            <person name="Rogers Y.H."/>
            <person name="Rohde C."/>
            <person name="Rozas J."/>
            <person name="Rubenfield M.J."/>
            <person name="Ruiz A."/>
            <person name="Russo S."/>
            <person name="Salzberg S.L."/>
            <person name="Sanchez-Gracia A."/>
            <person name="Saranga D.J."/>
            <person name="Sato H."/>
            <person name="Schaeffer S.W."/>
            <person name="Schatz M.C."/>
            <person name="Schlenke T."/>
            <person name="Schwartz R."/>
            <person name="Segarra C."/>
            <person name="Singh R.S."/>
            <person name="Sirot L."/>
            <person name="Sirota M."/>
            <person name="Sisneros N.B."/>
            <person name="Smith C.D."/>
            <person name="Smith T.F."/>
            <person name="Spieth J."/>
            <person name="Stage D.E."/>
            <person name="Stark A."/>
            <person name="Stephan W."/>
            <person name="Strausberg R.L."/>
            <person name="Strempel S."/>
            <person name="Sturgill D."/>
            <person name="Sutton G."/>
            <person name="Sutton G.G."/>
            <person name="Tao W."/>
            <person name="Teichmann S."/>
            <person name="Tobari Y.N."/>
            <person name="Tomimura Y."/>
            <person name="Tsolas J.M."/>
            <person name="Valente V.L."/>
            <person name="Venter E."/>
            <person name="Venter J.C."/>
            <person name="Vicario S."/>
            <person name="Vieira F.G."/>
            <person name="Vilella A.J."/>
            <person name="Villasante A."/>
            <person name="Walenz B."/>
            <person name="Wang J."/>
            <person name="Wasserman M."/>
            <person name="Watts T."/>
            <person name="Wilson D."/>
            <person name="Wilson R.K."/>
            <person name="Wing R.A."/>
            <person name="Wolfner M.F."/>
            <person name="Wong A."/>
            <person name="Wong G.K."/>
            <person name="Wu C.I."/>
            <person name="Wu G."/>
            <person name="Yamamoto D."/>
            <person name="Yang H.P."/>
            <person name="Yang S.P."/>
            <person name="Yorke J.A."/>
            <person name="Yoshida K."/>
            <person name="Zdobnov E."/>
            <person name="Zhang P."/>
            <person name="Zhang Y."/>
            <person name="Zimin A.V."/>
            <person name="Baldwin J."/>
            <person name="Abdouelleil A."/>
            <person name="Abdulkadir J."/>
            <person name="Abebe A."/>
            <person name="Abera B."/>
            <person name="Abreu J."/>
            <person name="Acer S.C."/>
            <person name="Aftuck L."/>
            <person name="Alexander A."/>
            <person name="An P."/>
            <person name="Anderson E."/>
            <person name="Anderson S."/>
            <person name="Arachi H."/>
            <person name="Azer M."/>
            <person name="Bachantsang P."/>
            <person name="Barry A."/>
            <person name="Bayul T."/>
            <person name="Berlin A."/>
            <person name="Bessette D."/>
            <person name="Bloom T."/>
            <person name="Blye J."/>
            <person name="Boguslavskiy L."/>
            <person name="Bonnet C."/>
            <person name="Boukhgalter B."/>
            <person name="Bourzgui I."/>
            <person name="Brown A."/>
            <person name="Cahill P."/>
            <person name="Channer S."/>
            <person name="Cheshatsang Y."/>
            <person name="Chuda L."/>
            <person name="Citroen M."/>
            <person name="Collymore A."/>
            <person name="Cooke P."/>
            <person name="Costello M."/>
            <person name="D'Aco K."/>
            <person name="Daza R."/>
            <person name="De Haan G."/>
            <person name="DeGray S."/>
            <person name="DeMaso C."/>
            <person name="Dhargay N."/>
            <person name="Dooley K."/>
            <person name="Dooley E."/>
            <person name="Doricent M."/>
            <person name="Dorje P."/>
            <person name="Dorjee K."/>
            <person name="Dupes A."/>
            <person name="Elong R."/>
            <person name="Falk J."/>
            <person name="Farina A."/>
            <person name="Faro S."/>
            <person name="Ferguson D."/>
            <person name="Fisher S."/>
            <person name="Foley C.D."/>
            <person name="Franke A."/>
            <person name="Friedrich D."/>
            <person name="Gadbois L."/>
            <person name="Gearin G."/>
            <person name="Gearin C.R."/>
            <person name="Giannoukos G."/>
            <person name="Goode T."/>
            <person name="Graham J."/>
            <person name="Grandbois E."/>
            <person name="Grewal S."/>
            <person name="Gyaltsen K."/>
            <person name="Hafez N."/>
            <person name="Hagos B."/>
            <person name="Hall J."/>
            <person name="Henson C."/>
            <person name="Hollinger A."/>
            <person name="Honan T."/>
            <person name="Huard M.D."/>
            <person name="Hughes L."/>
            <person name="Hurhula B."/>
            <person name="Husby M.E."/>
            <person name="Kamat A."/>
            <person name="Kanga B."/>
            <person name="Kashin S."/>
            <person name="Khazanovich D."/>
            <person name="Kisner P."/>
            <person name="Lance K."/>
            <person name="Lara M."/>
            <person name="Lee W."/>
            <person name="Lennon N."/>
            <person name="Letendre F."/>
            <person name="LeVine R."/>
            <person name="Lipovsky A."/>
            <person name="Liu X."/>
            <person name="Liu J."/>
            <person name="Liu S."/>
            <person name="Lokyitsang T."/>
            <person name="Lokyitsang Y."/>
            <person name="Lubonja R."/>
            <person name="Lui A."/>
            <person name="MacDonald P."/>
            <person name="Magnisalis V."/>
            <person name="Maru K."/>
            <person name="Matthews C."/>
            <person name="McCusker W."/>
            <person name="McDonough S."/>
            <person name="Mehta T."/>
            <person name="Meldrim J."/>
            <person name="Meneus L."/>
            <person name="Mihai O."/>
            <person name="Mihalev A."/>
            <person name="Mihova T."/>
            <person name="Mittelman R."/>
            <person name="Mlenga V."/>
            <person name="Montmayeur A."/>
            <person name="Mulrain L."/>
            <person name="Navidi A."/>
            <person name="Naylor J."/>
            <person name="Negash T."/>
            <person name="Nguyen T."/>
            <person name="Nguyen N."/>
            <person name="Nicol R."/>
            <person name="Norbu C."/>
            <person name="Norbu N."/>
            <person name="Novod N."/>
            <person name="O'Neill B."/>
            <person name="Osman S."/>
            <person name="Markiewicz E."/>
            <person name="Oyono O.L."/>
            <person name="Patti C."/>
            <person name="Phunkhang P."/>
            <person name="Pierre F."/>
            <person name="Priest M."/>
            <person name="Raghuraman S."/>
            <person name="Rege F."/>
            <person name="Reyes R."/>
            <person name="Rise C."/>
            <person name="Rogov P."/>
            <person name="Ross K."/>
            <person name="Ryan E."/>
            <person name="Settipalli S."/>
            <person name="Shea T."/>
            <person name="Sherpa N."/>
            <person name="Shi L."/>
            <person name="Shih D."/>
            <person name="Sparrow T."/>
            <person name="Spaulding J."/>
            <person name="Stalker J."/>
            <person name="Stange-Thomann N."/>
            <person name="Stavropoulos S."/>
            <person name="Stone C."/>
            <person name="Strader C."/>
            <person name="Tesfaye S."/>
            <person name="Thomson T."/>
            <person name="Thoulutsang Y."/>
            <person name="Thoulutsang D."/>
            <person name="Topham K."/>
            <person name="Topping I."/>
            <person name="Tsamla T."/>
            <person name="Vassiliev H."/>
            <person name="Vo A."/>
            <person name="Wangchuk T."/>
            <person name="Wangdi T."/>
            <person name="Weiand M."/>
            <person name="Wilkinson J."/>
            <person name="Wilson A."/>
            <person name="Yadav S."/>
            <person name="Young G."/>
            <person name="Yu Q."/>
            <person name="Zembek L."/>
            <person name="Zhong D."/>
            <person name="Zimmer A."/>
            <person name="Zwirko Z."/>
            <person name="Jaffe D.B."/>
            <person name="Alvarez P."/>
            <person name="Brockman W."/>
            <person name="Butler J."/>
            <person name="Chin C."/>
            <person name="Gnerre S."/>
            <person name="Grabherr M."/>
            <person name="Kleber M."/>
            <person name="Mauceli E."/>
            <person name="MacCallum I."/>
        </authorList>
    </citation>
    <scope>NUCLEOTIDE SEQUENCE [LARGE SCALE GENOMIC DNA]</scope>
    <source>
        <strain evidence="12">Tucson 15010-1051.87</strain>
    </source>
</reference>
<evidence type="ECO:0000256" key="8">
    <source>
        <dbReference type="PROSITE-ProRule" id="PRU01263"/>
    </source>
</evidence>
<feature type="domain" description="C2H2-type" evidence="9">
    <location>
        <begin position="298"/>
        <end position="325"/>
    </location>
</feature>
<feature type="domain" description="C2H2-type" evidence="9">
    <location>
        <begin position="182"/>
        <end position="209"/>
    </location>
</feature>
<dbReference type="SUPFAM" id="SSF57716">
    <property type="entry name" value="Glucocorticoid receptor-like (DNA-binding domain)"/>
    <property type="match status" value="1"/>
</dbReference>